<evidence type="ECO:0008006" key="4">
    <source>
        <dbReference type="Google" id="ProtNLM"/>
    </source>
</evidence>
<dbReference type="EMBL" id="JACGXP010000005">
    <property type="protein sequence ID" value="MBA8991669.1"/>
    <property type="molecule type" value="Genomic_DNA"/>
</dbReference>
<organism evidence="2 3">
    <name type="scientific">Curtobacterium pusillum</name>
    <dbReference type="NCBI Taxonomy" id="69373"/>
    <lineage>
        <taxon>Bacteria</taxon>
        <taxon>Bacillati</taxon>
        <taxon>Actinomycetota</taxon>
        <taxon>Actinomycetes</taxon>
        <taxon>Micrococcales</taxon>
        <taxon>Microbacteriaceae</taxon>
        <taxon>Curtobacterium</taxon>
    </lineage>
</organism>
<feature type="signal peptide" evidence="1">
    <location>
        <begin position="1"/>
        <end position="31"/>
    </location>
</feature>
<feature type="chain" id="PRO_5043834276" description="Sporulation stage II protein D amidase enhancer LytB N-terminal domain-containing protein" evidence="1">
    <location>
        <begin position="32"/>
        <end position="625"/>
    </location>
</feature>
<accession>A0AAW3TA73</accession>
<proteinExistence type="predicted"/>
<dbReference type="Proteomes" id="UP000590225">
    <property type="component" value="Unassembled WGS sequence"/>
</dbReference>
<evidence type="ECO:0000313" key="3">
    <source>
        <dbReference type="Proteomes" id="UP000590225"/>
    </source>
</evidence>
<comment type="caution">
    <text evidence="2">The sequence shown here is derived from an EMBL/GenBank/DDBJ whole genome shotgun (WGS) entry which is preliminary data.</text>
</comment>
<protein>
    <recommendedName>
        <fullName evidence="4">Sporulation stage II protein D amidase enhancer LytB N-terminal domain-containing protein</fullName>
    </recommendedName>
</protein>
<evidence type="ECO:0000256" key="1">
    <source>
        <dbReference type="SAM" id="SignalP"/>
    </source>
</evidence>
<name>A0AAW3TA73_9MICO</name>
<keyword evidence="1" id="KW-0732">Signal</keyword>
<sequence length="625" mass="63934">MRLQHRIALVLAAVVVATGFAAVGPATTANAAAPTTGRYTPLDTTRVWSGSVGTTAKVITIAGHAGVPSTATAVVVNVEVEKPTAAGYVRVTPRGVDARVATQEFSARQTISNLATVRLAQGGIQVKLSAGSGTVYLDVSGYYANGSGATYTPLDAARVFQQKVGTSAVRVPLAGRGGIPTNATAVAVNTEVGTPTADGYVRVTPAGKDAVVAAQVFTRGTTISNLVIVKLSGGAAQVKVSRGTATVFMDVAGYYANTTTGSVFVPMDTVRAYAGPVSTTARTVRVAGTAGVPGTATAIVANAETEQTTAAGYLRLTPAGQDAQVATQVFGARKAVSNLVMTKVVGSSTDRRVQVKVSRGSAVLDLDVAGYFVDGSSGSGFGADVSWPQGGSTSGYPTGQAFGVVGVNHGLATTTNPYFAQQLAWAQGSAGGTSQPKVQLYVNTANPGQAFKDDPTLSRASWPTSNVDPGGSSAPNPYAACTTGTAALTSTGCSWMYGWNRAYEDAQERGVSNPASYRWWLDAETDGSWQKTTTLNRATLEGMTAYFTGIGAQVGVYSSPSEWTALFGTVPSTSTLYKLPTWRAIGSATAAQAQAACSAAPYVAGGRTTMVQFVSGGFDRDVSCV</sequence>
<dbReference type="RefSeq" id="WP_246328604.1">
    <property type="nucleotide sequence ID" value="NZ_JACGXP010000005.1"/>
</dbReference>
<evidence type="ECO:0000313" key="2">
    <source>
        <dbReference type="EMBL" id="MBA8991669.1"/>
    </source>
</evidence>
<reference evidence="2 3" key="1">
    <citation type="submission" date="2020-07" db="EMBL/GenBank/DDBJ databases">
        <title>Above-ground endophytic microbial communities from plants in different locations in the United States.</title>
        <authorList>
            <person name="Frank C."/>
        </authorList>
    </citation>
    <scope>NUCLEOTIDE SEQUENCE [LARGE SCALE GENOMIC DNA]</scope>
    <source>
        <strain evidence="2 3">WPL5_2</strain>
    </source>
</reference>
<gene>
    <name evidence="2" type="ORF">FHW23_002947</name>
</gene>
<dbReference type="AlphaFoldDB" id="A0AAW3TA73"/>